<comment type="similarity">
    <text evidence="1">Belongs to the AAA ATPase family.</text>
</comment>
<keyword evidence="3 5" id="KW-0067">ATP-binding</keyword>
<dbReference type="AlphaFoldDB" id="A0A414X534"/>
<dbReference type="InterPro" id="IPR003959">
    <property type="entry name" value="ATPase_AAA_core"/>
</dbReference>
<protein>
    <submittedName>
        <fullName evidence="5">ATP-binding protein</fullName>
    </submittedName>
</protein>
<dbReference type="SMART" id="SM00382">
    <property type="entry name" value="AAA"/>
    <property type="match status" value="1"/>
</dbReference>
<dbReference type="GO" id="GO:0005524">
    <property type="term" value="F:ATP binding"/>
    <property type="evidence" value="ECO:0007669"/>
    <property type="project" value="UniProtKB-KW"/>
</dbReference>
<sequence>MNTEILRIIEGGLTNDKRKVVSYSNKLADRLSQEGDTVLASCIRKKIENANMQSGVVADALRNAPLDLDSRLQIVEVIPPAGTTNNIVLDPLTQSQIEEFINIVQNSAELEMQGIDIPKTLILYGQPGCGKTSIAHYVSYRTGLPLVLARLDSLVSSLLGSTAKNIRKIFDYVRDFPSILFLDEFDAIAKARDDQKEIGELKRVINSLLQNMDTMPKHCILIAATNHPELLDRAVWRRFLQKVEVGMPKEEELADLIRLFCGKDQDKAVNQILNIKGLMTIFEGMSPSDLKNLFDRAKVKSILAGQKDISISHLLFSVFELQDGEKTEDKYIIYLKSKGLTQRVINELTGISLRKIKSLTSNK</sequence>
<dbReference type="InterPro" id="IPR003593">
    <property type="entry name" value="AAA+_ATPase"/>
</dbReference>
<dbReference type="Gene3D" id="3.40.50.300">
    <property type="entry name" value="P-loop containing nucleotide triphosphate hydrolases"/>
    <property type="match status" value="1"/>
</dbReference>
<dbReference type="SUPFAM" id="SSF52540">
    <property type="entry name" value="P-loop containing nucleoside triphosphate hydrolases"/>
    <property type="match status" value="1"/>
</dbReference>
<dbReference type="Proteomes" id="UP000284998">
    <property type="component" value="Unassembled WGS sequence"/>
</dbReference>
<dbReference type="InterPro" id="IPR050221">
    <property type="entry name" value="26S_Proteasome_ATPase"/>
</dbReference>
<evidence type="ECO:0000256" key="3">
    <source>
        <dbReference type="ARBA" id="ARBA00022840"/>
    </source>
</evidence>
<keyword evidence="2" id="KW-0547">Nucleotide-binding</keyword>
<dbReference type="RefSeq" id="WP_009319087.1">
    <property type="nucleotide sequence ID" value="NZ_QRJS01000006.1"/>
</dbReference>
<dbReference type="EMBL" id="QRJS01000006">
    <property type="protein sequence ID" value="RHH48356.1"/>
    <property type="molecule type" value="Genomic_DNA"/>
</dbReference>
<gene>
    <name evidence="5" type="ORF">DW204_03430</name>
</gene>
<reference evidence="5 6" key="1">
    <citation type="submission" date="2018-08" db="EMBL/GenBank/DDBJ databases">
        <title>A genome reference for cultivated species of the human gut microbiota.</title>
        <authorList>
            <person name="Zou Y."/>
            <person name="Xue W."/>
            <person name="Luo G."/>
        </authorList>
    </citation>
    <scope>NUCLEOTIDE SEQUENCE [LARGE SCALE GENOMIC DNA]</scope>
    <source>
        <strain evidence="5 6">AM17-44</strain>
    </source>
</reference>
<dbReference type="Pfam" id="PF00004">
    <property type="entry name" value="AAA"/>
    <property type="match status" value="1"/>
</dbReference>
<comment type="caution">
    <text evidence="5">The sequence shown here is derived from an EMBL/GenBank/DDBJ whole genome shotgun (WGS) entry which is preliminary data.</text>
</comment>
<evidence type="ECO:0000313" key="5">
    <source>
        <dbReference type="EMBL" id="RHH48356.1"/>
    </source>
</evidence>
<dbReference type="GO" id="GO:0016887">
    <property type="term" value="F:ATP hydrolysis activity"/>
    <property type="evidence" value="ECO:0007669"/>
    <property type="project" value="InterPro"/>
</dbReference>
<name>A0A414X534_9BACT</name>
<evidence type="ECO:0000313" key="6">
    <source>
        <dbReference type="Proteomes" id="UP000284998"/>
    </source>
</evidence>
<evidence type="ECO:0000256" key="2">
    <source>
        <dbReference type="ARBA" id="ARBA00022741"/>
    </source>
</evidence>
<dbReference type="InterPro" id="IPR027417">
    <property type="entry name" value="P-loop_NTPase"/>
</dbReference>
<evidence type="ECO:0000259" key="4">
    <source>
        <dbReference type="SMART" id="SM00382"/>
    </source>
</evidence>
<accession>A0A414X534</accession>
<dbReference type="CDD" id="cd19481">
    <property type="entry name" value="RecA-like_protease"/>
    <property type="match status" value="1"/>
</dbReference>
<proteinExistence type="inferred from homology"/>
<feature type="domain" description="AAA+ ATPase" evidence="4">
    <location>
        <begin position="117"/>
        <end position="249"/>
    </location>
</feature>
<evidence type="ECO:0000256" key="1">
    <source>
        <dbReference type="ARBA" id="ARBA00006914"/>
    </source>
</evidence>
<dbReference type="PANTHER" id="PTHR23073">
    <property type="entry name" value="26S PROTEASOME REGULATORY SUBUNIT"/>
    <property type="match status" value="1"/>
</dbReference>
<organism evidence="5 6">
    <name type="scientific">Phocaeicola plebeius</name>
    <dbReference type="NCBI Taxonomy" id="310297"/>
    <lineage>
        <taxon>Bacteria</taxon>
        <taxon>Pseudomonadati</taxon>
        <taxon>Bacteroidota</taxon>
        <taxon>Bacteroidia</taxon>
        <taxon>Bacteroidales</taxon>
        <taxon>Bacteroidaceae</taxon>
        <taxon>Phocaeicola</taxon>
    </lineage>
</organism>